<dbReference type="Pfam" id="PF16925">
    <property type="entry name" value="TetR_C_13"/>
    <property type="match status" value="1"/>
</dbReference>
<dbReference type="InterPro" id="IPR001647">
    <property type="entry name" value="HTH_TetR"/>
</dbReference>
<evidence type="ECO:0000313" key="6">
    <source>
        <dbReference type="EMBL" id="SHL76373.1"/>
    </source>
</evidence>
<dbReference type="Pfam" id="PF00440">
    <property type="entry name" value="TetR_N"/>
    <property type="match status" value="1"/>
</dbReference>
<dbReference type="EMBL" id="FRBY01000002">
    <property type="protein sequence ID" value="SHL76373.1"/>
    <property type="molecule type" value="Genomic_DNA"/>
</dbReference>
<evidence type="ECO:0000256" key="3">
    <source>
        <dbReference type="ARBA" id="ARBA00023163"/>
    </source>
</evidence>
<evidence type="ECO:0000259" key="4">
    <source>
        <dbReference type="Pfam" id="PF00440"/>
    </source>
</evidence>
<evidence type="ECO:0000256" key="1">
    <source>
        <dbReference type="ARBA" id="ARBA00023015"/>
    </source>
</evidence>
<accession>A0A1M7DAI0</accession>
<dbReference type="PANTHER" id="PTHR47506">
    <property type="entry name" value="TRANSCRIPTIONAL REGULATORY PROTEIN"/>
    <property type="match status" value="1"/>
</dbReference>
<dbReference type="InterPro" id="IPR009057">
    <property type="entry name" value="Homeodomain-like_sf"/>
</dbReference>
<evidence type="ECO:0000256" key="2">
    <source>
        <dbReference type="ARBA" id="ARBA00023125"/>
    </source>
</evidence>
<dbReference type="SUPFAM" id="SSF48498">
    <property type="entry name" value="Tetracyclin repressor-like, C-terminal domain"/>
    <property type="match status" value="1"/>
</dbReference>
<dbReference type="Gene3D" id="1.10.10.60">
    <property type="entry name" value="Homeodomain-like"/>
    <property type="match status" value="1"/>
</dbReference>
<keyword evidence="3" id="KW-0804">Transcription</keyword>
<feature type="domain" description="Tetracyclin repressor-like C-terminal" evidence="5">
    <location>
        <begin position="89"/>
        <end position="184"/>
    </location>
</feature>
<organism evidence="6 7">
    <name type="scientific">Flavobacterium saccharophilum</name>
    <dbReference type="NCBI Taxonomy" id="29534"/>
    <lineage>
        <taxon>Bacteria</taxon>
        <taxon>Pseudomonadati</taxon>
        <taxon>Bacteroidota</taxon>
        <taxon>Flavobacteriia</taxon>
        <taxon>Flavobacteriales</taxon>
        <taxon>Flavobacteriaceae</taxon>
        <taxon>Flavobacterium</taxon>
    </lineage>
</organism>
<dbReference type="PANTHER" id="PTHR47506:SF1">
    <property type="entry name" value="HTH-TYPE TRANSCRIPTIONAL REGULATOR YJDC"/>
    <property type="match status" value="1"/>
</dbReference>
<dbReference type="InterPro" id="IPR036271">
    <property type="entry name" value="Tet_transcr_reg_TetR-rel_C_sf"/>
</dbReference>
<dbReference type="GO" id="GO:0003677">
    <property type="term" value="F:DNA binding"/>
    <property type="evidence" value="ECO:0007669"/>
    <property type="project" value="UniProtKB-KW"/>
</dbReference>
<dbReference type="Gene3D" id="1.10.357.10">
    <property type="entry name" value="Tetracycline Repressor, domain 2"/>
    <property type="match status" value="1"/>
</dbReference>
<feature type="domain" description="HTH tetR-type" evidence="4">
    <location>
        <begin position="14"/>
        <end position="58"/>
    </location>
</feature>
<name>A0A1M7DAI0_9FLAO</name>
<protein>
    <submittedName>
        <fullName evidence="6">Transcriptional regulator, TetR family</fullName>
    </submittedName>
</protein>
<dbReference type="OrthoDB" id="9795242at2"/>
<proteinExistence type="predicted"/>
<reference evidence="7" key="1">
    <citation type="submission" date="2016-11" db="EMBL/GenBank/DDBJ databases">
        <authorList>
            <person name="Varghese N."/>
            <person name="Submissions S."/>
        </authorList>
    </citation>
    <scope>NUCLEOTIDE SEQUENCE [LARGE SCALE GENOMIC DNA]</scope>
    <source>
        <strain evidence="7">DSM 1811</strain>
    </source>
</reference>
<keyword evidence="2" id="KW-0238">DNA-binding</keyword>
<evidence type="ECO:0000259" key="5">
    <source>
        <dbReference type="Pfam" id="PF16925"/>
    </source>
</evidence>
<dbReference type="InterPro" id="IPR011075">
    <property type="entry name" value="TetR_C"/>
</dbReference>
<gene>
    <name evidence="6" type="ORF">SAMN05444366_1472</name>
</gene>
<dbReference type="Proteomes" id="UP000184121">
    <property type="component" value="Unassembled WGS sequence"/>
</dbReference>
<dbReference type="RefSeq" id="WP_072970925.1">
    <property type="nucleotide sequence ID" value="NZ_FRBY01000002.1"/>
</dbReference>
<dbReference type="STRING" id="29534.SAMN05444366_1472"/>
<dbReference type="SUPFAM" id="SSF46689">
    <property type="entry name" value="Homeodomain-like"/>
    <property type="match status" value="1"/>
</dbReference>
<dbReference type="AlphaFoldDB" id="A0A1M7DAI0"/>
<keyword evidence="1" id="KW-0805">Transcription regulation</keyword>
<sequence>MAGRPKIFDEQEVISKAAQVFWEKGYEAASAEELLKAMGIGKGSFYLFFKGGKKELYEKSLQQFASNLLSRLRKEIAESQNPFEYLKTFFLELSDGANVHKAKGCFMGNALVEMAAKDEYTRKMIAKLLFELEEIFVDVIQTSKDKNVIKTDKSAELLGSHLLNLWNGINITKRMNMNDASLAALIKFNLDMVG</sequence>
<keyword evidence="7" id="KW-1185">Reference proteome</keyword>
<evidence type="ECO:0000313" key="7">
    <source>
        <dbReference type="Proteomes" id="UP000184121"/>
    </source>
</evidence>